<evidence type="ECO:0000256" key="2">
    <source>
        <dbReference type="ARBA" id="ARBA00004401"/>
    </source>
</evidence>
<feature type="active site" evidence="6">
    <location>
        <position position="46"/>
    </location>
</feature>
<dbReference type="EC" id="3.4.21.89" evidence="4 7"/>
<evidence type="ECO:0000256" key="6">
    <source>
        <dbReference type="PIRSR" id="PIRSR600223-1"/>
    </source>
</evidence>
<evidence type="ECO:0000256" key="3">
    <source>
        <dbReference type="ARBA" id="ARBA00009370"/>
    </source>
</evidence>
<accession>A0A7W5C6E7</accession>
<dbReference type="InterPro" id="IPR036286">
    <property type="entry name" value="LexA/Signal_pep-like_sf"/>
</dbReference>
<evidence type="ECO:0000259" key="8">
    <source>
        <dbReference type="Pfam" id="PF10502"/>
    </source>
</evidence>
<dbReference type="GO" id="GO:0009003">
    <property type="term" value="F:signal peptidase activity"/>
    <property type="evidence" value="ECO:0007669"/>
    <property type="project" value="UniProtKB-EC"/>
</dbReference>
<keyword evidence="7" id="KW-0812">Transmembrane</keyword>
<dbReference type="PROSITE" id="PS00760">
    <property type="entry name" value="SPASE_I_2"/>
    <property type="match status" value="1"/>
</dbReference>
<dbReference type="Proteomes" id="UP000518605">
    <property type="component" value="Unassembled WGS sequence"/>
</dbReference>
<dbReference type="InterPro" id="IPR019757">
    <property type="entry name" value="Pept_S26A_signal_pept_1_Lys-AS"/>
</dbReference>
<reference evidence="9 10" key="1">
    <citation type="submission" date="2020-08" db="EMBL/GenBank/DDBJ databases">
        <title>Genomic Encyclopedia of Type Strains, Phase III (KMG-III): the genomes of soil and plant-associated and newly described type strains.</title>
        <authorList>
            <person name="Whitman W."/>
        </authorList>
    </citation>
    <scope>NUCLEOTIDE SEQUENCE [LARGE SCALE GENOMIC DNA]</scope>
    <source>
        <strain evidence="9 10">CECT 8234</strain>
    </source>
</reference>
<comment type="catalytic activity">
    <reaction evidence="1 7">
        <text>Cleavage of hydrophobic, N-terminal signal or leader sequences from secreted and periplasmic proteins.</text>
        <dbReference type="EC" id="3.4.21.89"/>
    </reaction>
</comment>
<dbReference type="PROSITE" id="PS00761">
    <property type="entry name" value="SPASE_I_3"/>
    <property type="match status" value="1"/>
</dbReference>
<keyword evidence="10" id="KW-1185">Reference proteome</keyword>
<dbReference type="NCBIfam" id="TIGR02227">
    <property type="entry name" value="sigpep_I_bact"/>
    <property type="match status" value="1"/>
</dbReference>
<feature type="active site" evidence="6">
    <location>
        <position position="88"/>
    </location>
</feature>
<feature type="transmembrane region" description="Helical" evidence="7">
    <location>
        <begin position="20"/>
        <end position="38"/>
    </location>
</feature>
<evidence type="ECO:0000313" key="10">
    <source>
        <dbReference type="Proteomes" id="UP000518605"/>
    </source>
</evidence>
<evidence type="ECO:0000256" key="1">
    <source>
        <dbReference type="ARBA" id="ARBA00000677"/>
    </source>
</evidence>
<dbReference type="AlphaFoldDB" id="A0A7W5C6E7"/>
<comment type="caution">
    <text evidence="9">The sequence shown here is derived from an EMBL/GenBank/DDBJ whole genome shotgun (WGS) entry which is preliminary data.</text>
</comment>
<dbReference type="InterPro" id="IPR019533">
    <property type="entry name" value="Peptidase_S26"/>
</dbReference>
<protein>
    <recommendedName>
        <fullName evidence="4 7">Signal peptidase I</fullName>
        <ecNumber evidence="4 7">3.4.21.89</ecNumber>
    </recommendedName>
</protein>
<keyword evidence="7" id="KW-0645">Protease</keyword>
<feature type="domain" description="Peptidase S26" evidence="8">
    <location>
        <begin position="16"/>
        <end position="170"/>
    </location>
</feature>
<keyword evidence="7" id="KW-0472">Membrane</keyword>
<dbReference type="Gene3D" id="2.10.109.10">
    <property type="entry name" value="Umud Fragment, subunit A"/>
    <property type="match status" value="1"/>
</dbReference>
<proteinExistence type="inferred from homology"/>
<dbReference type="SUPFAM" id="SSF51306">
    <property type="entry name" value="LexA/Signal peptidase"/>
    <property type="match status" value="1"/>
</dbReference>
<organism evidence="9 10">
    <name type="scientific">Paenibacillus endophyticus</name>
    <dbReference type="NCBI Taxonomy" id="1294268"/>
    <lineage>
        <taxon>Bacteria</taxon>
        <taxon>Bacillati</taxon>
        <taxon>Bacillota</taxon>
        <taxon>Bacilli</taxon>
        <taxon>Bacillales</taxon>
        <taxon>Paenibacillaceae</taxon>
        <taxon>Paenibacillus</taxon>
    </lineage>
</organism>
<dbReference type="InterPro" id="IPR000223">
    <property type="entry name" value="Pept_S26A_signal_pept_1"/>
</dbReference>
<dbReference type="PANTHER" id="PTHR43390:SF1">
    <property type="entry name" value="CHLOROPLAST PROCESSING PEPTIDASE"/>
    <property type="match status" value="1"/>
</dbReference>
<dbReference type="GO" id="GO:0006465">
    <property type="term" value="P:signal peptide processing"/>
    <property type="evidence" value="ECO:0007669"/>
    <property type="project" value="InterPro"/>
</dbReference>
<dbReference type="EMBL" id="JACHXW010000005">
    <property type="protein sequence ID" value="MBB3152015.1"/>
    <property type="molecule type" value="Genomic_DNA"/>
</dbReference>
<gene>
    <name evidence="9" type="ORF">FHS16_002061</name>
</gene>
<dbReference type="GO" id="GO:0005886">
    <property type="term" value="C:plasma membrane"/>
    <property type="evidence" value="ECO:0007669"/>
    <property type="project" value="UniProtKB-SubCell"/>
</dbReference>
<evidence type="ECO:0000313" key="9">
    <source>
        <dbReference type="EMBL" id="MBB3152015.1"/>
    </source>
</evidence>
<dbReference type="PRINTS" id="PR00727">
    <property type="entry name" value="LEADERPTASE"/>
</dbReference>
<dbReference type="PANTHER" id="PTHR43390">
    <property type="entry name" value="SIGNAL PEPTIDASE I"/>
    <property type="match status" value="1"/>
</dbReference>
<dbReference type="InterPro" id="IPR019758">
    <property type="entry name" value="Pept_S26A_signal_pept_1_CS"/>
</dbReference>
<keyword evidence="7" id="KW-1133">Transmembrane helix</keyword>
<dbReference type="Pfam" id="PF10502">
    <property type="entry name" value="Peptidase_S26"/>
    <property type="match status" value="1"/>
</dbReference>
<comment type="subcellular location">
    <subcellularLocation>
        <location evidence="2">Cell membrane</location>
        <topology evidence="2">Single-pass type II membrane protein</topology>
    </subcellularLocation>
    <subcellularLocation>
        <location evidence="7">Membrane</location>
        <topology evidence="7">Single-pass type II membrane protein</topology>
    </subcellularLocation>
</comment>
<dbReference type="RefSeq" id="WP_183561576.1">
    <property type="nucleotide sequence ID" value="NZ_CBCSLB010000003.1"/>
</dbReference>
<comment type="similarity">
    <text evidence="3 7">Belongs to the peptidase S26 family.</text>
</comment>
<sequence length="180" mass="20057">MKTKNSHSKGLLKEIKEWTISLGIAVVVAMLFQNYVYAQSEVQNVSMQNTLIAGQRLIEDKWSYHFHEPRHGDIVIINGPESDLRLIKRVVGLPGDIIDIRDGEVYLNNEKIEEQYVKGQTFAGSVAVPFTVGAGQLFVMGDNREHSLDSRAIGPIARSSIEGKAVLRIWPLPKFGALSK</sequence>
<name>A0A7W5C6E7_9BACL</name>
<dbReference type="GO" id="GO:0004252">
    <property type="term" value="F:serine-type endopeptidase activity"/>
    <property type="evidence" value="ECO:0007669"/>
    <property type="project" value="InterPro"/>
</dbReference>
<dbReference type="CDD" id="cd06530">
    <property type="entry name" value="S26_SPase_I"/>
    <property type="match status" value="1"/>
</dbReference>
<evidence type="ECO:0000256" key="4">
    <source>
        <dbReference type="ARBA" id="ARBA00013208"/>
    </source>
</evidence>
<evidence type="ECO:0000256" key="5">
    <source>
        <dbReference type="ARBA" id="ARBA00022801"/>
    </source>
</evidence>
<keyword evidence="5 7" id="KW-0378">Hydrolase</keyword>
<evidence type="ECO:0000256" key="7">
    <source>
        <dbReference type="RuleBase" id="RU362042"/>
    </source>
</evidence>